<sequence>MVSISLSKDSSFFKQERPAKAKSERPLEANLVVASIFSTKP</sequence>
<name>A0A1R3JZT4_COCAP</name>
<organism evidence="2 3">
    <name type="scientific">Corchorus capsularis</name>
    <name type="common">Jute</name>
    <dbReference type="NCBI Taxonomy" id="210143"/>
    <lineage>
        <taxon>Eukaryota</taxon>
        <taxon>Viridiplantae</taxon>
        <taxon>Streptophyta</taxon>
        <taxon>Embryophyta</taxon>
        <taxon>Tracheophyta</taxon>
        <taxon>Spermatophyta</taxon>
        <taxon>Magnoliopsida</taxon>
        <taxon>eudicotyledons</taxon>
        <taxon>Gunneridae</taxon>
        <taxon>Pentapetalae</taxon>
        <taxon>rosids</taxon>
        <taxon>malvids</taxon>
        <taxon>Malvales</taxon>
        <taxon>Malvaceae</taxon>
        <taxon>Grewioideae</taxon>
        <taxon>Apeibeae</taxon>
        <taxon>Corchorus</taxon>
    </lineage>
</organism>
<dbReference type="Proteomes" id="UP000188268">
    <property type="component" value="Unassembled WGS sequence"/>
</dbReference>
<keyword evidence="3" id="KW-1185">Reference proteome</keyword>
<protein>
    <submittedName>
        <fullName evidence="2">Uncharacterized protein</fullName>
    </submittedName>
</protein>
<dbReference type="EMBL" id="AWWV01006661">
    <property type="protein sequence ID" value="OMP00363.1"/>
    <property type="molecule type" value="Genomic_DNA"/>
</dbReference>
<dbReference type="AlphaFoldDB" id="A0A1R3JZT4"/>
<reference evidence="2 3" key="1">
    <citation type="submission" date="2013-09" db="EMBL/GenBank/DDBJ databases">
        <title>Corchorus capsularis genome sequencing.</title>
        <authorList>
            <person name="Alam M."/>
            <person name="Haque M.S."/>
            <person name="Islam M.S."/>
            <person name="Emdad E.M."/>
            <person name="Islam M.M."/>
            <person name="Ahmed B."/>
            <person name="Halim A."/>
            <person name="Hossen Q.M.M."/>
            <person name="Hossain M.Z."/>
            <person name="Ahmed R."/>
            <person name="Khan M.M."/>
            <person name="Islam R."/>
            <person name="Rashid M.M."/>
            <person name="Khan S.A."/>
            <person name="Rahman M.S."/>
            <person name="Alam M."/>
        </authorList>
    </citation>
    <scope>NUCLEOTIDE SEQUENCE [LARGE SCALE GENOMIC DNA]</scope>
    <source>
        <strain evidence="3">cv. CVL-1</strain>
        <tissue evidence="2">Whole seedling</tissue>
    </source>
</reference>
<proteinExistence type="predicted"/>
<dbReference type="Gramene" id="OMP00363">
    <property type="protein sequence ID" value="OMP00363"/>
    <property type="gene ID" value="CCACVL1_03368"/>
</dbReference>
<comment type="caution">
    <text evidence="2">The sequence shown here is derived from an EMBL/GenBank/DDBJ whole genome shotgun (WGS) entry which is preliminary data.</text>
</comment>
<feature type="region of interest" description="Disordered" evidence="1">
    <location>
        <begin position="1"/>
        <end position="24"/>
    </location>
</feature>
<evidence type="ECO:0000313" key="2">
    <source>
        <dbReference type="EMBL" id="OMP00363.1"/>
    </source>
</evidence>
<feature type="compositionally biased region" description="Polar residues" evidence="1">
    <location>
        <begin position="1"/>
        <end position="13"/>
    </location>
</feature>
<evidence type="ECO:0000256" key="1">
    <source>
        <dbReference type="SAM" id="MobiDB-lite"/>
    </source>
</evidence>
<accession>A0A1R3JZT4</accession>
<evidence type="ECO:0000313" key="3">
    <source>
        <dbReference type="Proteomes" id="UP000188268"/>
    </source>
</evidence>
<gene>
    <name evidence="2" type="ORF">CCACVL1_03368</name>
</gene>
<feature type="compositionally biased region" description="Basic and acidic residues" evidence="1">
    <location>
        <begin position="14"/>
        <end position="24"/>
    </location>
</feature>